<evidence type="ECO:0000256" key="1">
    <source>
        <dbReference type="ARBA" id="ARBA00004496"/>
    </source>
</evidence>
<feature type="compositionally biased region" description="Low complexity" evidence="4">
    <location>
        <begin position="1245"/>
        <end position="1257"/>
    </location>
</feature>
<dbReference type="Proteomes" id="UP001162156">
    <property type="component" value="Unassembled WGS sequence"/>
</dbReference>
<dbReference type="PROSITE" id="PS50011">
    <property type="entry name" value="PROTEIN_KINASE_DOM"/>
    <property type="match status" value="1"/>
</dbReference>
<feature type="region of interest" description="Disordered" evidence="4">
    <location>
        <begin position="2319"/>
        <end position="2385"/>
    </location>
</feature>
<dbReference type="CDD" id="cd13983">
    <property type="entry name" value="STKc_WNK"/>
    <property type="match status" value="1"/>
</dbReference>
<name>A0AAV8YSN7_9CUCU</name>
<feature type="compositionally biased region" description="Basic and acidic residues" evidence="4">
    <location>
        <begin position="2357"/>
        <end position="2375"/>
    </location>
</feature>
<dbReference type="SUPFAM" id="SSF56112">
    <property type="entry name" value="Protein kinase-like (PK-like)"/>
    <property type="match status" value="1"/>
</dbReference>
<evidence type="ECO:0000256" key="3">
    <source>
        <dbReference type="SAM" id="Coils"/>
    </source>
</evidence>
<feature type="region of interest" description="Disordered" evidence="4">
    <location>
        <begin position="2014"/>
        <end position="2037"/>
    </location>
</feature>
<dbReference type="EMBL" id="JANEYF010001945">
    <property type="protein sequence ID" value="KAJ8953875.1"/>
    <property type="molecule type" value="Genomic_DNA"/>
</dbReference>
<feature type="compositionally biased region" description="Polar residues" evidence="4">
    <location>
        <begin position="2447"/>
        <end position="2463"/>
    </location>
</feature>
<dbReference type="GO" id="GO:0005524">
    <property type="term" value="F:ATP binding"/>
    <property type="evidence" value="ECO:0007669"/>
    <property type="project" value="UniProtKB-KW"/>
</dbReference>
<keyword evidence="7" id="KW-1185">Reference proteome</keyword>
<dbReference type="FunFam" id="1.10.510.10:FF:001965">
    <property type="match status" value="1"/>
</dbReference>
<dbReference type="Gene3D" id="3.30.200.20">
    <property type="entry name" value="Phosphorylase Kinase, domain 1"/>
    <property type="match status" value="1"/>
</dbReference>
<comment type="subcellular location">
    <subcellularLocation>
        <location evidence="1">Cytoplasm</location>
    </subcellularLocation>
</comment>
<feature type="region of interest" description="Disordered" evidence="4">
    <location>
        <begin position="2447"/>
        <end position="2470"/>
    </location>
</feature>
<feature type="coiled-coil region" evidence="3">
    <location>
        <begin position="2268"/>
        <end position="2295"/>
    </location>
</feature>
<feature type="region of interest" description="Disordered" evidence="4">
    <location>
        <begin position="914"/>
        <end position="1015"/>
    </location>
</feature>
<feature type="region of interest" description="Disordered" evidence="4">
    <location>
        <begin position="2079"/>
        <end position="2101"/>
    </location>
</feature>
<dbReference type="GO" id="GO:0006884">
    <property type="term" value="P:cell volume homeostasis"/>
    <property type="evidence" value="ECO:0007669"/>
    <property type="project" value="UniProtKB-ARBA"/>
</dbReference>
<reference evidence="6" key="1">
    <citation type="journal article" date="2023" name="Insect Mol. Biol.">
        <title>Genome sequencing provides insights into the evolution of gene families encoding plant cell wall-degrading enzymes in longhorned beetles.</title>
        <authorList>
            <person name="Shin N.R."/>
            <person name="Okamura Y."/>
            <person name="Kirsch R."/>
            <person name="Pauchet Y."/>
        </authorList>
    </citation>
    <scope>NUCLEOTIDE SEQUENCE</scope>
    <source>
        <strain evidence="6">RBIC_L_NR</strain>
    </source>
</reference>
<dbReference type="PROSITE" id="PS00108">
    <property type="entry name" value="PROTEIN_KINASE_ST"/>
    <property type="match status" value="1"/>
</dbReference>
<keyword evidence="2" id="KW-0963">Cytoplasm</keyword>
<feature type="region of interest" description="Disordered" evidence="4">
    <location>
        <begin position="1608"/>
        <end position="1632"/>
    </location>
</feature>
<dbReference type="SUPFAM" id="SSF57997">
    <property type="entry name" value="Tropomyosin"/>
    <property type="match status" value="1"/>
</dbReference>
<feature type="region of interest" description="Disordered" evidence="4">
    <location>
        <begin position="1727"/>
        <end position="1953"/>
    </location>
</feature>
<feature type="compositionally biased region" description="Low complexity" evidence="4">
    <location>
        <begin position="1756"/>
        <end position="1772"/>
    </location>
</feature>
<feature type="compositionally biased region" description="Polar residues" evidence="4">
    <location>
        <begin position="2326"/>
        <end position="2339"/>
    </location>
</feature>
<accession>A0AAV8YSN7</accession>
<evidence type="ECO:0000256" key="2">
    <source>
        <dbReference type="ARBA" id="ARBA00022490"/>
    </source>
</evidence>
<dbReference type="Gene3D" id="1.10.510.10">
    <property type="entry name" value="Transferase(Phosphotransferase) domain 1"/>
    <property type="match status" value="1"/>
</dbReference>
<sequence length="2862" mass="323338">MVKKQIPAINLYFSENLTRSEIKPIVESILDTIVAMAVEIIEKNQLHLEKINDKPDGHELSRISSDYKSRIRCNTGDTLSSLYIPKIIQTPSTDNLIDARNFVEEYEEFHDSCSEMQDAELAISQVMTELSDNVERIISEKQRKSVKHGGVTSLIAIETDSNAEDETEVVQNDKRLLEVGAMYNIPKNLFQSTEMTEITEQTIDELHRNDENAENNPDMVEQAVVVNLNLTKEGKEEDDDVYRPIAVSPDGRFFKYEEEIGRGSFKTVYRGLDTQTGVAVAWCELQEKKLNRAERQRFREEAEMLKKLQHPNIVRFYNYWESPRNQEKEYCTCYGIDAKYLRRFKKINPKVLKSWCRQILKGLAFLHSRAPPIIHRDLKCDNIFITGTTGSVKIGDLGLATLKNRSFAKSVIGTPEFMAPEMYEEHYDEGVDVYAFGMCMLEMATSEYPYSECTGPAQIYKKVISGVKPASFEKSSKSGGPKLRTFLSHAFFEEDVGLKVEVVSQENKKIVFRLRVIDPKKRTHKHKENEAIQFEFDMATDRYNTIAEEMAKSGIIFEDDAKTVAQLLKTQITQITKEREKKNKEEEALAQQLQYQQYLQQQVEQQITQQQQQAQSAAVNQQPPQPQQQQSQQQIQQGQQQEAQQQQVQSVVYQQQHQQIAQEQHQSPPILQRQTSVEPVQQQPIIHKQPAPTQFVQQNYIPEGHPQQAEYLHVQQDSQHKLSSVSQPEMLHAVPQQQEHRLSVDSQLDMVQKGLVQDPQQQQQGLGNYQQPQNYQQQPQNYPQQPNYQQQASYQQPSHTQNYQQPAQQQPGYQSQQSSSSQPGYQSQQSSSSQSGYQQPTQQQPGYQTQQSSSSQPSYQSQQSYQPPESQNYQQQTYQQQQSYPQSQQQQQEQQQVLHRISSVPALSQDMNQQFVQQQQNYQQPSQQQQNFQQPSQQPTQQNYQQPAQQQAQSYSQQPPQPAYQQQQSYQQPSQQQANYPPTQQQPSYQGQPPQQQYVQPQPSDQEQVYQQPQYVEQQQTPQFIQQQNIEHPQQIYQQQQPQYVQQTNQGYLEQSSQVIQQQTPPSVSTEPLPEQQQSQMSQVGHRLSNTEVPPMNLVELQQKLAQQHLQQVKEQHRVSTASLPPMPTFEQQGDHRRLSTVSQPASVQDYPQSQNQGIFQQSGDMQSQEYLTQMQQQQVSFFFLRVFIPQQQESQPLTVENLNLLSSSQAPLEPILSVESLTSKQSPSQDIKGVPGQGDDMDMSTSEQVSSEISSSTEEKPRRKRSSFKHQLIVDNVYPDGTVECQLLCKQKTISFKFNRLDTKPSDIIEGMIKQQLLKDGPYKHLRDHLQEVIEQLKSEPDKIPECAKAKPTTYVQKRDESSGQTLIKPNYIDAPLAQDEFQGIKTTLAENLYQNLRCRESLNSSGTVSRKTSTASEYTPEHTFIMNSRPQGLIDQTNVSYATESCVSAPVELPSSHPQVTTKDMNEIDVSVFEDSVAPRETMPEGLDHTDALKTELNNSLLQKDVGKLLPGQKVNLKVFVLGVDQKESGQEDGKEEAVVSAACKPQGPIERIIDIKLDEGFVDKSNVEKVEEKIDKPIQADSSLKVPQRKISRFLVSPVLSGQLDLPKDKDFGSTETQQSQILPDVGPVEKGDHPIPIQPPTEVKTVIPSNVAASSEPLRKNSAPLETTRNVLDLEKPMEQKMSVCSLKEETTKEESGTVCGPELINTLEQLKISLDNLKHISHPKKDTTETDTKKVPSNIEVNSKPTGGFLPQQQQPAQPHSQPSTTQFIPQVSTNLPPQASQTITQPQTLPQPQQNIPQPQQTLTQPQQAPPQSQQTLPPSQQNLPQTQQTMPQPQQAMPQPQQTLSQPQPLPQSQQALPQPQQTMPQPQQTLPQPQQTLPQPQQTLPQPQQTLPQPQQTLPQPQQTLPQPQQTLPQPQQILSQPQHSMLQTQQAISQSLNQSQTPQAIPQVQPIPQPVITTAPSSAQQGFVPITIPQQYVTTTPPQQLNMQQQINSAIPQPQVLPPAPTQMSTSMPNQQMQTSLQQNLSSSLPPQHDIPMQIPNISHQTQPSHVLPHTMVATMPQTVPLLQPAIPTNLPQQQPPITQPPSGVVQAQYQQPVTVPPQQQIMSQASQQPVTTSQQLMLNNLSVSAAQPPASFQHSVSVDDTLQNYAVKKLPENLKQILESSSTRGSQASTPQSDIIYDAHLQSLQHKLSSIPMTRTPQNTTAPPSPQLILSSLEFPQEIVSTNLQIESGSGPGSGVTTSEILSPVIEGEPSLFNTSSEKQLTELNNKLKMINSRSDTTEKREVPAAENQAELRTNSGLLEAVAVPSTGGVPASSNQGQVHTSDSAVPSKERRVSRFKVSVVTEPDRSKLVIPEGREQDKKSSSASIPENETKKEADFTTVINTTFDSLKTTLVRSLPSGAVEEVPLEEVTKIKPHEVGNNDIKHIPHIGTTVTTHHSHANNTSMSNSNSHKSKTESHLTYTRQHSETASCSLGIRTLNHSLSYFDLKKEIESILPMAIHKTSDVNKTNVNNPRRKNSGRRQSKSFRQFPQIVVHPPESDLNVTNSMPDIHSLLTKELHVARVFYNVSNQNVSCPDLTNENIFSASFDAASEGSVENDDVFDEHDDYSENISVCSESLTCDLKYQQEAFAQEPRTRKTNSYSVLESQNPFFKELNSLSPTKQKYAGNMLRRKKKDEMPSDVLRRNWKMKHSTSMHNLVKDIPKRKTSEQTFDSYYTVHGANNFSHHAPHYEPHPNYSYYDYPPPHYSNFNNVFHNTRPNLHGSFGSMAHLGNFHAYGSDYPLFHRSYSSLPHSNFSNSYNTCNTVHPTEIVYKCCCGGINCKTVVPIHEYLETYFTKTVRYFKKLKENY</sequence>
<feature type="domain" description="Protein kinase" evidence="5">
    <location>
        <begin position="254"/>
        <end position="536"/>
    </location>
</feature>
<dbReference type="InterPro" id="IPR011009">
    <property type="entry name" value="Kinase-like_dom_sf"/>
</dbReference>
<proteinExistence type="predicted"/>
<keyword evidence="3" id="KW-0175">Coiled coil</keyword>
<feature type="compositionally biased region" description="Polar residues" evidence="4">
    <location>
        <begin position="667"/>
        <end position="682"/>
    </location>
</feature>
<dbReference type="GO" id="GO:0004674">
    <property type="term" value="F:protein serine/threonine kinase activity"/>
    <property type="evidence" value="ECO:0007669"/>
    <property type="project" value="UniProtKB-KW"/>
</dbReference>
<feature type="compositionally biased region" description="Low complexity" evidence="4">
    <location>
        <begin position="2021"/>
        <end position="2037"/>
    </location>
</feature>
<evidence type="ECO:0000313" key="6">
    <source>
        <dbReference type="EMBL" id="KAJ8953875.1"/>
    </source>
</evidence>
<feature type="compositionally biased region" description="Low complexity" evidence="4">
    <location>
        <begin position="757"/>
        <end position="896"/>
    </location>
</feature>
<feature type="compositionally biased region" description="Polar residues" evidence="4">
    <location>
        <begin position="1932"/>
        <end position="1948"/>
    </location>
</feature>
<dbReference type="InterPro" id="IPR056865">
    <property type="entry name" value="CCTL2_WNK"/>
</dbReference>
<organism evidence="6 7">
    <name type="scientific">Rhamnusium bicolor</name>
    <dbReference type="NCBI Taxonomy" id="1586634"/>
    <lineage>
        <taxon>Eukaryota</taxon>
        <taxon>Metazoa</taxon>
        <taxon>Ecdysozoa</taxon>
        <taxon>Arthropoda</taxon>
        <taxon>Hexapoda</taxon>
        <taxon>Insecta</taxon>
        <taxon>Pterygota</taxon>
        <taxon>Neoptera</taxon>
        <taxon>Endopterygota</taxon>
        <taxon>Coleoptera</taxon>
        <taxon>Polyphaga</taxon>
        <taxon>Cucujiformia</taxon>
        <taxon>Chrysomeloidea</taxon>
        <taxon>Cerambycidae</taxon>
        <taxon>Lepturinae</taxon>
        <taxon>Rhagiini</taxon>
        <taxon>Rhamnusium</taxon>
    </lineage>
</organism>
<dbReference type="InterPro" id="IPR000719">
    <property type="entry name" value="Prot_kinase_dom"/>
</dbReference>
<feature type="region of interest" description="Disordered" evidence="4">
    <location>
        <begin position="1056"/>
        <end position="1081"/>
    </location>
</feature>
<feature type="region of interest" description="Disordered" evidence="4">
    <location>
        <begin position="615"/>
        <end position="636"/>
    </location>
</feature>
<feature type="compositionally biased region" description="Low complexity" evidence="4">
    <location>
        <begin position="1786"/>
        <end position="1931"/>
    </location>
</feature>
<dbReference type="FunFam" id="3.30.200.20:FF:001054">
    <property type="entry name" value="Serine/threonine-protein kinase WNK1"/>
    <property type="match status" value="1"/>
</dbReference>
<feature type="compositionally biased region" description="Polar residues" evidence="4">
    <location>
        <begin position="1220"/>
        <end position="1230"/>
    </location>
</feature>
<evidence type="ECO:0000259" key="5">
    <source>
        <dbReference type="PROSITE" id="PS50011"/>
    </source>
</evidence>
<dbReference type="Pfam" id="PF24889">
    <property type="entry name" value="CCTL2_WNK"/>
    <property type="match status" value="1"/>
</dbReference>
<dbReference type="Pfam" id="PF00069">
    <property type="entry name" value="Pkinase"/>
    <property type="match status" value="1"/>
</dbReference>
<dbReference type="InterPro" id="IPR008271">
    <property type="entry name" value="Ser/Thr_kinase_AS"/>
</dbReference>
<gene>
    <name evidence="6" type="ORF">NQ314_007191</name>
</gene>
<feature type="compositionally biased region" description="Polar residues" evidence="4">
    <location>
        <begin position="1773"/>
        <end position="1785"/>
    </location>
</feature>
<feature type="compositionally biased region" description="Basic residues" evidence="4">
    <location>
        <begin position="2526"/>
        <end position="2537"/>
    </location>
</feature>
<feature type="region of interest" description="Disordered" evidence="4">
    <location>
        <begin position="2518"/>
        <end position="2541"/>
    </location>
</feature>
<comment type="caution">
    <text evidence="6">The sequence shown here is derived from an EMBL/GenBank/DDBJ whole genome shotgun (WGS) entry which is preliminary data.</text>
</comment>
<dbReference type="PANTHER" id="PTHR13902">
    <property type="entry name" value="SERINE/THREONINE-PROTEIN KINASE WNK WITH NO LYSINE -RELATED"/>
    <property type="match status" value="1"/>
</dbReference>
<dbReference type="SMART" id="SM00220">
    <property type="entry name" value="S_TKc"/>
    <property type="match status" value="1"/>
</dbReference>
<dbReference type="InterPro" id="IPR050588">
    <property type="entry name" value="WNK_Ser-Thr_kinase"/>
</dbReference>
<evidence type="ECO:0000313" key="7">
    <source>
        <dbReference type="Proteomes" id="UP001162156"/>
    </source>
</evidence>
<protein>
    <recommendedName>
        <fullName evidence="5">Protein kinase domain-containing protein</fullName>
    </recommendedName>
</protein>
<dbReference type="Gene3D" id="3.10.20.90">
    <property type="entry name" value="Phosphatidylinositol 3-kinase Catalytic Subunit, Chain A, domain 1"/>
    <property type="match status" value="1"/>
</dbReference>
<feature type="compositionally biased region" description="Basic and acidic residues" evidence="4">
    <location>
        <begin position="1728"/>
        <end position="1739"/>
    </location>
</feature>
<feature type="region of interest" description="Disordered" evidence="4">
    <location>
        <begin position="1220"/>
        <end position="1267"/>
    </location>
</feature>
<feature type="region of interest" description="Disordered" evidence="4">
    <location>
        <begin position="659"/>
        <end position="682"/>
    </location>
</feature>
<evidence type="ECO:0000256" key="4">
    <source>
        <dbReference type="SAM" id="MobiDB-lite"/>
    </source>
</evidence>
<dbReference type="GO" id="GO:0005737">
    <property type="term" value="C:cytoplasm"/>
    <property type="evidence" value="ECO:0007669"/>
    <property type="project" value="UniProtKB-SubCell"/>
</dbReference>
<feature type="region of interest" description="Disordered" evidence="4">
    <location>
        <begin position="757"/>
        <end position="898"/>
    </location>
</feature>